<feature type="domain" description="CAP-Gly" evidence="2">
    <location>
        <begin position="230"/>
        <end position="272"/>
    </location>
</feature>
<dbReference type="PROSITE" id="PS00845">
    <property type="entry name" value="CAP_GLY_1"/>
    <property type="match status" value="1"/>
</dbReference>
<dbReference type="InterPro" id="IPR000938">
    <property type="entry name" value="CAP-Gly_domain"/>
</dbReference>
<evidence type="ECO:0000256" key="1">
    <source>
        <dbReference type="SAM" id="MobiDB-lite"/>
    </source>
</evidence>
<dbReference type="Proteomes" id="UP001165060">
    <property type="component" value="Unassembled WGS sequence"/>
</dbReference>
<evidence type="ECO:0000259" key="2">
    <source>
        <dbReference type="PROSITE" id="PS50245"/>
    </source>
</evidence>
<dbReference type="PANTHER" id="PTHR18916">
    <property type="entry name" value="DYNACTIN 1-RELATED MICROTUBULE-BINDING"/>
    <property type="match status" value="1"/>
</dbReference>
<organism evidence="3 4">
    <name type="scientific">Tetraparma gracilis</name>
    <dbReference type="NCBI Taxonomy" id="2962635"/>
    <lineage>
        <taxon>Eukaryota</taxon>
        <taxon>Sar</taxon>
        <taxon>Stramenopiles</taxon>
        <taxon>Ochrophyta</taxon>
        <taxon>Bolidophyceae</taxon>
        <taxon>Parmales</taxon>
        <taxon>Triparmaceae</taxon>
        <taxon>Tetraparma</taxon>
    </lineage>
</organism>
<dbReference type="Gene3D" id="2.30.30.190">
    <property type="entry name" value="CAP Gly-rich-like domain"/>
    <property type="match status" value="1"/>
</dbReference>
<reference evidence="3 4" key="1">
    <citation type="journal article" date="2023" name="Commun. Biol.">
        <title>Genome analysis of Parmales, the sister group of diatoms, reveals the evolutionary specialization of diatoms from phago-mixotrophs to photoautotrophs.</title>
        <authorList>
            <person name="Ban H."/>
            <person name="Sato S."/>
            <person name="Yoshikawa S."/>
            <person name="Yamada K."/>
            <person name="Nakamura Y."/>
            <person name="Ichinomiya M."/>
            <person name="Sato N."/>
            <person name="Blanc-Mathieu R."/>
            <person name="Endo H."/>
            <person name="Kuwata A."/>
            <person name="Ogata H."/>
        </authorList>
    </citation>
    <scope>NUCLEOTIDE SEQUENCE [LARGE SCALE GENOMIC DNA]</scope>
</reference>
<evidence type="ECO:0000313" key="3">
    <source>
        <dbReference type="EMBL" id="GMI28240.1"/>
    </source>
</evidence>
<accession>A0ABQ6MKT4</accession>
<feature type="compositionally biased region" description="Basic residues" evidence="1">
    <location>
        <begin position="143"/>
        <end position="162"/>
    </location>
</feature>
<feature type="compositionally biased region" description="Gly residues" evidence="1">
    <location>
        <begin position="183"/>
        <end position="201"/>
    </location>
</feature>
<dbReference type="SMART" id="SM01052">
    <property type="entry name" value="CAP_GLY"/>
    <property type="match status" value="1"/>
</dbReference>
<proteinExistence type="predicted"/>
<protein>
    <recommendedName>
        <fullName evidence="2">CAP-Gly domain-containing protein</fullName>
    </recommendedName>
</protein>
<feature type="region of interest" description="Disordered" evidence="1">
    <location>
        <begin position="134"/>
        <end position="204"/>
    </location>
</feature>
<sequence>TGMSAAEMRKMEQMMGGGGGGGGMGGMGGMGMSAAEMRKMEQMMGGGGGGGMADMERMFGAMGGGGFGAAYSDSESGSSDGEGEAGLVTAEMISGLSMEDVAMVAMMEIEAGRPVPPAVAMRLGPDVLGEIEREVAGGGKGKNTAKNKKRREKEKMKKKAAKNKFVNKAAGQGGGAAADKENGGGGPGGVGAADGKGGGGKKLSDISQYSPGMRVFVSRVGCAGTVAHVGPVHYAKGDWVGVALEEGRGKNDGSVKGERYFDCRQGFGMLVRPNECEEA</sequence>
<evidence type="ECO:0000313" key="4">
    <source>
        <dbReference type="Proteomes" id="UP001165060"/>
    </source>
</evidence>
<dbReference type="PANTHER" id="PTHR18916:SF93">
    <property type="entry name" value="RESTIN HOMOLOG"/>
    <property type="match status" value="1"/>
</dbReference>
<dbReference type="PROSITE" id="PS50245">
    <property type="entry name" value="CAP_GLY_2"/>
    <property type="match status" value="1"/>
</dbReference>
<comment type="caution">
    <text evidence="3">The sequence shown here is derived from an EMBL/GenBank/DDBJ whole genome shotgun (WGS) entry which is preliminary data.</text>
</comment>
<keyword evidence="4" id="KW-1185">Reference proteome</keyword>
<dbReference type="SUPFAM" id="SSF74924">
    <property type="entry name" value="Cap-Gly domain"/>
    <property type="match status" value="1"/>
</dbReference>
<gene>
    <name evidence="3" type="ORF">TeGR_g773</name>
</gene>
<dbReference type="InterPro" id="IPR036859">
    <property type="entry name" value="CAP-Gly_dom_sf"/>
</dbReference>
<name>A0ABQ6MKT4_9STRA</name>
<feature type="non-terminal residue" evidence="3">
    <location>
        <position position="1"/>
    </location>
</feature>
<dbReference type="Pfam" id="PF01302">
    <property type="entry name" value="CAP_GLY"/>
    <property type="match status" value="1"/>
</dbReference>
<dbReference type="EMBL" id="BRYB01004266">
    <property type="protein sequence ID" value="GMI28240.1"/>
    <property type="molecule type" value="Genomic_DNA"/>
</dbReference>